<evidence type="ECO:0000256" key="1">
    <source>
        <dbReference type="SAM" id="SignalP"/>
    </source>
</evidence>
<dbReference type="Pfam" id="PF06823">
    <property type="entry name" value="DUF1236"/>
    <property type="match status" value="1"/>
</dbReference>
<dbReference type="Proteomes" id="UP000231655">
    <property type="component" value="Unassembled WGS sequence"/>
</dbReference>
<proteinExistence type="predicted"/>
<name>A0A285IS19_9RHOB</name>
<feature type="signal peptide" evidence="1">
    <location>
        <begin position="1"/>
        <end position="21"/>
    </location>
</feature>
<evidence type="ECO:0000313" key="6">
    <source>
        <dbReference type="Proteomes" id="UP000231702"/>
    </source>
</evidence>
<evidence type="ECO:0000313" key="3">
    <source>
        <dbReference type="EMBL" id="PJE31464.1"/>
    </source>
</evidence>
<evidence type="ECO:0000313" key="4">
    <source>
        <dbReference type="EMBL" id="SNY49876.1"/>
    </source>
</evidence>
<feature type="domain" description="SH3b" evidence="2">
    <location>
        <begin position="30"/>
        <end position="81"/>
    </location>
</feature>
<dbReference type="Gene3D" id="2.30.30.40">
    <property type="entry name" value="SH3 Domains"/>
    <property type="match status" value="1"/>
</dbReference>
<dbReference type="Proteomes" id="UP000231702">
    <property type="component" value="Unassembled WGS sequence"/>
</dbReference>
<evidence type="ECO:0000313" key="5">
    <source>
        <dbReference type="Proteomes" id="UP000231655"/>
    </source>
</evidence>
<sequence>MYAKTLGLSAAAILTATSAMASTSATATTDLNLRADPGPRGEIIDVIPGEAAVEVEQCATAIDWCKVTFEGNQGWAYSPYLTASLDSEPVIIQGNIQRLELETVDVNEENRADAATAGGLTGGALAMSLVGGPAAVAAGVLLGTAAGASAVPEETVTYVKSNPVEPVYMNGEVVVGAGIPEGAQLVTIPESDYRYINVNGQPVLVDTDRTIVQVLR</sequence>
<dbReference type="InterPro" id="IPR003646">
    <property type="entry name" value="SH3-like_bac-type"/>
</dbReference>
<evidence type="ECO:0000259" key="2">
    <source>
        <dbReference type="Pfam" id="PF08239"/>
    </source>
</evidence>
<reference evidence="4 5" key="1">
    <citation type="submission" date="2017-09" db="EMBL/GenBank/DDBJ databases">
        <authorList>
            <person name="Ehlers B."/>
            <person name="Leendertz F.H."/>
        </authorList>
    </citation>
    <scope>NUCLEOTIDE SEQUENCE [LARGE SCALE GENOMIC DNA]</scope>
    <source>
        <strain evidence="4 5">CGMCC 1.12662</strain>
    </source>
</reference>
<dbReference type="OrthoDB" id="102964at2"/>
<dbReference type="RefSeq" id="WP_097145392.1">
    <property type="nucleotide sequence ID" value="NZ_OBEA01000003.1"/>
</dbReference>
<dbReference type="InterPro" id="IPR009642">
    <property type="entry name" value="DUF1236"/>
</dbReference>
<feature type="chain" id="PRO_5012018299" evidence="1">
    <location>
        <begin position="22"/>
        <end position="216"/>
    </location>
</feature>
<dbReference type="EMBL" id="OBEA01000003">
    <property type="protein sequence ID" value="SNY49876.1"/>
    <property type="molecule type" value="Genomic_DNA"/>
</dbReference>
<keyword evidence="1" id="KW-0732">Signal</keyword>
<dbReference type="Pfam" id="PF08239">
    <property type="entry name" value="SH3_3"/>
    <property type="match status" value="1"/>
</dbReference>
<dbReference type="AlphaFoldDB" id="A0A285IS19"/>
<protein>
    <submittedName>
        <fullName evidence="4">SH3 domain-containing protein</fullName>
    </submittedName>
</protein>
<organism evidence="4 5">
    <name type="scientific">Pseudooceanicola antarcticus</name>
    <dbReference type="NCBI Taxonomy" id="1247613"/>
    <lineage>
        <taxon>Bacteria</taxon>
        <taxon>Pseudomonadati</taxon>
        <taxon>Pseudomonadota</taxon>
        <taxon>Alphaproteobacteria</taxon>
        <taxon>Rhodobacterales</taxon>
        <taxon>Paracoccaceae</taxon>
        <taxon>Pseudooceanicola</taxon>
    </lineage>
</organism>
<accession>A0A285IS19</accession>
<gene>
    <name evidence="3" type="ORF">CVM39_03685</name>
    <name evidence="4" type="ORF">SAMN06297129_1624</name>
</gene>
<reference evidence="3 6" key="2">
    <citation type="journal article" date="2018" name="Int. J. Syst. Evol. Microbiol.">
        <title>Pseudooceanicola lipolyticus sp. nov., a marine alphaproteobacterium, reclassification of Oceanicola flagellatus as Pseudooceanicola flagellatus comb. nov. and emended description of the genus Pseudooceanicola.</title>
        <authorList>
            <person name="Huang M.-M."/>
            <person name="Guo L.-L."/>
            <person name="Wu Y.-H."/>
            <person name="Lai Q.-L."/>
            <person name="Shao Z.-Z."/>
            <person name="Wang C.-S."/>
            <person name="Wu M."/>
            <person name="Xu X.-W."/>
        </authorList>
    </citation>
    <scope>NUCLEOTIDE SEQUENCE [LARGE SCALE GENOMIC DNA]</scope>
    <source>
        <strain evidence="3 6">Ar-45</strain>
    </source>
</reference>
<keyword evidence="6" id="KW-1185">Reference proteome</keyword>
<dbReference type="EMBL" id="PGTD01000009">
    <property type="protein sequence ID" value="PJE31464.1"/>
    <property type="molecule type" value="Genomic_DNA"/>
</dbReference>